<gene>
    <name evidence="3" type="ORF">CJD38_05230</name>
</gene>
<dbReference type="GO" id="GO:0016209">
    <property type="term" value="F:antioxidant activity"/>
    <property type="evidence" value="ECO:0007669"/>
    <property type="project" value="InterPro"/>
</dbReference>
<keyword evidence="1" id="KW-0732">Signal</keyword>
<dbReference type="PANTHER" id="PTHR42852:SF13">
    <property type="entry name" value="PROTEIN DIPZ"/>
    <property type="match status" value="1"/>
</dbReference>
<organism evidence="3 4">
    <name type="scientific">Stenotrophobium rhamnosiphilum</name>
    <dbReference type="NCBI Taxonomy" id="2029166"/>
    <lineage>
        <taxon>Bacteria</taxon>
        <taxon>Pseudomonadati</taxon>
        <taxon>Pseudomonadota</taxon>
        <taxon>Gammaproteobacteria</taxon>
        <taxon>Nevskiales</taxon>
        <taxon>Nevskiaceae</taxon>
        <taxon>Stenotrophobium</taxon>
    </lineage>
</organism>
<dbReference type="InterPro" id="IPR000866">
    <property type="entry name" value="AhpC/TSA"/>
</dbReference>
<dbReference type="SUPFAM" id="SSF52833">
    <property type="entry name" value="Thioredoxin-like"/>
    <property type="match status" value="1"/>
</dbReference>
<comment type="caution">
    <text evidence="3">The sequence shown here is derived from an EMBL/GenBank/DDBJ whole genome shotgun (WGS) entry which is preliminary data.</text>
</comment>
<dbReference type="InterPro" id="IPR050553">
    <property type="entry name" value="Thioredoxin_ResA/DsbE_sf"/>
</dbReference>
<dbReference type="PROSITE" id="PS51352">
    <property type="entry name" value="THIOREDOXIN_2"/>
    <property type="match status" value="1"/>
</dbReference>
<dbReference type="InterPro" id="IPR013766">
    <property type="entry name" value="Thioredoxin_domain"/>
</dbReference>
<feature type="domain" description="Thioredoxin" evidence="2">
    <location>
        <begin position="21"/>
        <end position="172"/>
    </location>
</feature>
<feature type="chain" id="PRO_5015462741" evidence="1">
    <location>
        <begin position="21"/>
        <end position="179"/>
    </location>
</feature>
<accession>A0A2T5MHN8</accession>
<dbReference type="AlphaFoldDB" id="A0A2T5MHN8"/>
<dbReference type="CDD" id="cd02966">
    <property type="entry name" value="TlpA_like_family"/>
    <property type="match status" value="1"/>
</dbReference>
<feature type="signal peptide" evidence="1">
    <location>
        <begin position="1"/>
        <end position="20"/>
    </location>
</feature>
<sequence>MLISRLLLAFAALLPLSAFAIDPGELAPEAAGVVLQGPEGIKLSKLRTPGRVVVVDFWASWCGPCIEAIPELNGMRNDLVREGYGDRFEVLGVSIDNDVKLAKRFLERVPVSYPVVDDVLGVSTKTYGIWRLPATFLIQQDGHIHYIYHGYGPGFTTDLRQRILNLLKQQKAVPQKTAP</sequence>
<keyword evidence="4" id="KW-1185">Reference proteome</keyword>
<evidence type="ECO:0000313" key="4">
    <source>
        <dbReference type="Proteomes" id="UP000244248"/>
    </source>
</evidence>
<evidence type="ECO:0000256" key="1">
    <source>
        <dbReference type="SAM" id="SignalP"/>
    </source>
</evidence>
<dbReference type="Gene3D" id="3.40.30.10">
    <property type="entry name" value="Glutaredoxin"/>
    <property type="match status" value="1"/>
</dbReference>
<dbReference type="Pfam" id="PF00578">
    <property type="entry name" value="AhpC-TSA"/>
    <property type="match status" value="1"/>
</dbReference>
<evidence type="ECO:0000313" key="3">
    <source>
        <dbReference type="EMBL" id="PTU32078.1"/>
    </source>
</evidence>
<proteinExistence type="predicted"/>
<protein>
    <submittedName>
        <fullName evidence="3">TlpA family protein disulfide reductase</fullName>
    </submittedName>
</protein>
<dbReference type="EMBL" id="QANS01000002">
    <property type="protein sequence ID" value="PTU32078.1"/>
    <property type="molecule type" value="Genomic_DNA"/>
</dbReference>
<dbReference type="InterPro" id="IPR036249">
    <property type="entry name" value="Thioredoxin-like_sf"/>
</dbReference>
<evidence type="ECO:0000259" key="2">
    <source>
        <dbReference type="PROSITE" id="PS51352"/>
    </source>
</evidence>
<dbReference type="RefSeq" id="WP_107939269.1">
    <property type="nucleotide sequence ID" value="NZ_QANS01000002.1"/>
</dbReference>
<reference evidence="3 4" key="1">
    <citation type="submission" date="2018-04" db="EMBL/GenBank/DDBJ databases">
        <title>Novel species isolated from glacier.</title>
        <authorList>
            <person name="Liu Q."/>
            <person name="Xin Y.-H."/>
        </authorList>
    </citation>
    <scope>NUCLEOTIDE SEQUENCE [LARGE SCALE GENOMIC DNA]</scope>
    <source>
        <strain evidence="3 4">GT1R17</strain>
    </source>
</reference>
<dbReference type="Proteomes" id="UP000244248">
    <property type="component" value="Unassembled WGS sequence"/>
</dbReference>
<dbReference type="OrthoDB" id="9799347at2"/>
<dbReference type="PANTHER" id="PTHR42852">
    <property type="entry name" value="THIOL:DISULFIDE INTERCHANGE PROTEIN DSBE"/>
    <property type="match status" value="1"/>
</dbReference>
<dbReference type="GO" id="GO:0016491">
    <property type="term" value="F:oxidoreductase activity"/>
    <property type="evidence" value="ECO:0007669"/>
    <property type="project" value="InterPro"/>
</dbReference>
<name>A0A2T5MHN8_9GAMM</name>